<evidence type="ECO:0000259" key="11">
    <source>
        <dbReference type="Pfam" id="PF07479"/>
    </source>
</evidence>
<evidence type="ECO:0000259" key="10">
    <source>
        <dbReference type="Pfam" id="PF01210"/>
    </source>
</evidence>
<keyword evidence="13" id="KW-1185">Reference proteome</keyword>
<dbReference type="AlphaFoldDB" id="A0AAJ0BIQ5"/>
<feature type="domain" description="Glycerol-3-phosphate dehydrogenase NAD-dependent N-terminal" evidence="10">
    <location>
        <begin position="183"/>
        <end position="364"/>
    </location>
</feature>
<evidence type="ECO:0000256" key="8">
    <source>
        <dbReference type="RuleBase" id="RU361243"/>
    </source>
</evidence>
<dbReference type="SUPFAM" id="SSF48179">
    <property type="entry name" value="6-phosphogluconate dehydrogenase C-terminal domain-like"/>
    <property type="match status" value="1"/>
</dbReference>
<evidence type="ECO:0000256" key="6">
    <source>
        <dbReference type="ARBA" id="ARBA00072861"/>
    </source>
</evidence>
<dbReference type="PANTHER" id="PTHR11728:SF8">
    <property type="entry name" value="GLYCEROL-3-PHOSPHATE DEHYDROGENASE [NAD(+)]-RELATED"/>
    <property type="match status" value="1"/>
</dbReference>
<dbReference type="Gene3D" id="1.10.1040.10">
    <property type="entry name" value="N-(1-d-carboxylethyl)-l-norvaline Dehydrogenase, domain 2"/>
    <property type="match status" value="1"/>
</dbReference>
<accession>A0AAJ0BIQ5</accession>
<name>A0AAJ0BIQ5_9PEZI</name>
<dbReference type="InterPro" id="IPR011128">
    <property type="entry name" value="G3P_DH_NAD-dep_N"/>
</dbReference>
<dbReference type="Pfam" id="PF01210">
    <property type="entry name" value="NAD_Gly3P_dh_N"/>
    <property type="match status" value="1"/>
</dbReference>
<evidence type="ECO:0000313" key="12">
    <source>
        <dbReference type="EMBL" id="KAK1757908.1"/>
    </source>
</evidence>
<dbReference type="GO" id="GO:0141152">
    <property type="term" value="F:glycerol-3-phosphate dehydrogenase (NAD+) activity"/>
    <property type="evidence" value="ECO:0007669"/>
    <property type="project" value="UniProtKB-UniRule"/>
</dbReference>
<dbReference type="PANTHER" id="PTHR11728">
    <property type="entry name" value="GLYCEROL-3-PHOSPHATE DEHYDROGENASE"/>
    <property type="match status" value="1"/>
</dbReference>
<dbReference type="InterPro" id="IPR036291">
    <property type="entry name" value="NAD(P)-bd_dom_sf"/>
</dbReference>
<dbReference type="GO" id="GO:0005634">
    <property type="term" value="C:nucleus"/>
    <property type="evidence" value="ECO:0007669"/>
    <property type="project" value="TreeGrafter"/>
</dbReference>
<feature type="region of interest" description="Disordered" evidence="9">
    <location>
        <begin position="1"/>
        <end position="41"/>
    </location>
</feature>
<evidence type="ECO:0000256" key="3">
    <source>
        <dbReference type="ARBA" id="ARBA00023002"/>
    </source>
</evidence>
<keyword evidence="3 7" id="KW-0560">Oxidoreductase</keyword>
<dbReference type="FunFam" id="1.10.1040.10:FF:000004">
    <property type="entry name" value="Glycerol-3-phosphate dehydrogenase [NAD(+)]"/>
    <property type="match status" value="1"/>
</dbReference>
<feature type="compositionally biased region" description="Basic residues" evidence="9">
    <location>
        <begin position="27"/>
        <end position="41"/>
    </location>
</feature>
<dbReference type="Proteomes" id="UP001239445">
    <property type="component" value="Unassembled WGS sequence"/>
</dbReference>
<dbReference type="GO" id="GO:0051287">
    <property type="term" value="F:NAD binding"/>
    <property type="evidence" value="ECO:0007669"/>
    <property type="project" value="UniProtKB-UniRule"/>
</dbReference>
<proteinExistence type="inferred from homology"/>
<comment type="caution">
    <text evidence="12">The sequence shown here is derived from an EMBL/GenBank/DDBJ whole genome shotgun (WGS) entry which is preliminary data.</text>
</comment>
<keyword evidence="4 7" id="KW-0520">NAD</keyword>
<evidence type="ECO:0000256" key="2">
    <source>
        <dbReference type="ARBA" id="ARBA00013218"/>
    </source>
</evidence>
<feature type="region of interest" description="Disordered" evidence="9">
    <location>
        <begin position="371"/>
        <end position="396"/>
    </location>
</feature>
<sequence>MALNKVGKGWREAREHFGAGTRSRPKELHRRHRSIPPPRRRLRVADPGLMTLLYRPSALAPYKFWRASDLQQQQQQRSFVGLFSNPSRRSHRFPRPQPNVTQLHFQIHPAGGLLVRPFVGSRIFSTSPSPPPRPTVSPRLSQLLASELPSTALSSSPSSTVCRSLSRTAKMTVPNGSFRQKHKVTVIGSGNWGTTVAKLLAESTREHPDVFEEEVQMWVYEEKVTLPKTSPHYDPAVGDEPQNLTGIINKYHENVKYLPNIPLPSNVIANPSLQDAVKGSTILVFNFPHEFINNILRQVKDHILPYARGISCIKGVTVTDDKIELICEHIGDTLGIYCGALSGANIASEIANEEWCETTIAYNTPPCDIRSANGSSNGSESPASSNGEHKDSRGQVSKTKLVPLPLDYPPLDHEEFHKLFSRPYFTVSMVSDVVGVSLGGALKNIVAIACGFVEGHGWNMTAKTAVMRRGMLEIIAFAREFFPETIQEKTFWEESAGWGDMIVSCTAARNWRYSKMAVERGVSVQEIERTELNGQKLQGISTTREVSSFLRSRGLENHYPLFMAVELILDQKIKVDDIPKLFRK</sequence>
<evidence type="ECO:0000256" key="5">
    <source>
        <dbReference type="ARBA" id="ARBA00048683"/>
    </source>
</evidence>
<feature type="compositionally biased region" description="Low complexity" evidence="9">
    <location>
        <begin position="371"/>
        <end position="386"/>
    </location>
</feature>
<dbReference type="InterPro" id="IPR008927">
    <property type="entry name" value="6-PGluconate_DH-like_C_sf"/>
</dbReference>
<organism evidence="12 13">
    <name type="scientific">Echria macrotheca</name>
    <dbReference type="NCBI Taxonomy" id="438768"/>
    <lineage>
        <taxon>Eukaryota</taxon>
        <taxon>Fungi</taxon>
        <taxon>Dikarya</taxon>
        <taxon>Ascomycota</taxon>
        <taxon>Pezizomycotina</taxon>
        <taxon>Sordariomycetes</taxon>
        <taxon>Sordariomycetidae</taxon>
        <taxon>Sordariales</taxon>
        <taxon>Schizotheciaceae</taxon>
        <taxon>Echria</taxon>
    </lineage>
</organism>
<dbReference type="InterPro" id="IPR006109">
    <property type="entry name" value="G3P_DH_NAD-dep_C"/>
</dbReference>
<dbReference type="GO" id="GO:0005975">
    <property type="term" value="P:carbohydrate metabolic process"/>
    <property type="evidence" value="ECO:0007669"/>
    <property type="project" value="InterPro"/>
</dbReference>
<dbReference type="GO" id="GO:0046168">
    <property type="term" value="P:glycerol-3-phosphate catabolic process"/>
    <property type="evidence" value="ECO:0007669"/>
    <property type="project" value="UniProtKB-UniRule"/>
</dbReference>
<gene>
    <name evidence="12" type="ORF">QBC47DRAFT_377260</name>
</gene>
<protein>
    <recommendedName>
        <fullName evidence="6 8">Glycerol-3-phosphate dehydrogenase [NAD(+)]</fullName>
        <ecNumber evidence="2 8">1.1.1.8</ecNumber>
    </recommendedName>
</protein>
<evidence type="ECO:0000256" key="1">
    <source>
        <dbReference type="ARBA" id="ARBA00011009"/>
    </source>
</evidence>
<evidence type="ECO:0000256" key="4">
    <source>
        <dbReference type="ARBA" id="ARBA00023027"/>
    </source>
</evidence>
<evidence type="ECO:0000256" key="7">
    <source>
        <dbReference type="RuleBase" id="RU000437"/>
    </source>
</evidence>
<dbReference type="Pfam" id="PF07479">
    <property type="entry name" value="NAD_Gly3P_dh_C"/>
    <property type="match status" value="1"/>
</dbReference>
<dbReference type="InterPro" id="IPR013328">
    <property type="entry name" value="6PGD_dom2"/>
</dbReference>
<dbReference type="Gene3D" id="3.40.50.720">
    <property type="entry name" value="NAD(P)-binding Rossmann-like Domain"/>
    <property type="match status" value="1"/>
</dbReference>
<evidence type="ECO:0000313" key="13">
    <source>
        <dbReference type="Proteomes" id="UP001239445"/>
    </source>
</evidence>
<dbReference type="InterPro" id="IPR006168">
    <property type="entry name" value="G3P_DH_NAD-dep"/>
</dbReference>
<comment type="catalytic activity">
    <reaction evidence="5 8">
        <text>sn-glycerol 3-phosphate + NAD(+) = dihydroxyacetone phosphate + NADH + H(+)</text>
        <dbReference type="Rhea" id="RHEA:11092"/>
        <dbReference type="ChEBI" id="CHEBI:15378"/>
        <dbReference type="ChEBI" id="CHEBI:57540"/>
        <dbReference type="ChEBI" id="CHEBI:57597"/>
        <dbReference type="ChEBI" id="CHEBI:57642"/>
        <dbReference type="ChEBI" id="CHEBI:57945"/>
        <dbReference type="EC" id="1.1.1.8"/>
    </reaction>
</comment>
<feature type="domain" description="Glycerol-3-phosphate dehydrogenase NAD-dependent C-terminal" evidence="11">
    <location>
        <begin position="432"/>
        <end position="578"/>
    </location>
</feature>
<dbReference type="EMBL" id="MU839830">
    <property type="protein sequence ID" value="KAK1757908.1"/>
    <property type="molecule type" value="Genomic_DNA"/>
</dbReference>
<comment type="similarity">
    <text evidence="1 7">Belongs to the NAD-dependent glycerol-3-phosphate dehydrogenase family.</text>
</comment>
<dbReference type="GO" id="GO:0005829">
    <property type="term" value="C:cytosol"/>
    <property type="evidence" value="ECO:0007669"/>
    <property type="project" value="TreeGrafter"/>
</dbReference>
<dbReference type="SUPFAM" id="SSF51735">
    <property type="entry name" value="NAD(P)-binding Rossmann-fold domains"/>
    <property type="match status" value="1"/>
</dbReference>
<evidence type="ECO:0000256" key="9">
    <source>
        <dbReference type="SAM" id="MobiDB-lite"/>
    </source>
</evidence>
<dbReference type="EC" id="1.1.1.8" evidence="2 8"/>
<reference evidence="12" key="1">
    <citation type="submission" date="2023-06" db="EMBL/GenBank/DDBJ databases">
        <title>Genome-scale phylogeny and comparative genomics of the fungal order Sordariales.</title>
        <authorList>
            <consortium name="Lawrence Berkeley National Laboratory"/>
            <person name="Hensen N."/>
            <person name="Bonometti L."/>
            <person name="Westerberg I."/>
            <person name="Brannstrom I.O."/>
            <person name="Guillou S."/>
            <person name="Cros-Aarteil S."/>
            <person name="Calhoun S."/>
            <person name="Haridas S."/>
            <person name="Kuo A."/>
            <person name="Mondo S."/>
            <person name="Pangilinan J."/>
            <person name="Riley R."/>
            <person name="Labutti K."/>
            <person name="Andreopoulos B."/>
            <person name="Lipzen A."/>
            <person name="Chen C."/>
            <person name="Yanf M."/>
            <person name="Daum C."/>
            <person name="Ng V."/>
            <person name="Clum A."/>
            <person name="Steindorff A."/>
            <person name="Ohm R."/>
            <person name="Martin F."/>
            <person name="Silar P."/>
            <person name="Natvig D."/>
            <person name="Lalanne C."/>
            <person name="Gautier V."/>
            <person name="Ament-Velasquez S.L."/>
            <person name="Kruys A."/>
            <person name="Hutchinson M.I."/>
            <person name="Powell A.J."/>
            <person name="Barry K."/>
            <person name="Miller A.N."/>
            <person name="Grigoriev I.V."/>
            <person name="Debuchy R."/>
            <person name="Gladieux P."/>
            <person name="Thoren M.H."/>
            <person name="Johannesson H."/>
        </authorList>
    </citation>
    <scope>NUCLEOTIDE SEQUENCE</scope>
    <source>
        <strain evidence="12">PSN4</strain>
    </source>
</reference>
<dbReference type="PRINTS" id="PR00077">
    <property type="entry name" value="GPDHDRGNASE"/>
</dbReference>